<feature type="compositionally biased region" description="Basic and acidic residues" evidence="1">
    <location>
        <begin position="657"/>
        <end position="672"/>
    </location>
</feature>
<accession>K0T969</accession>
<gene>
    <name evidence="2" type="ORF">THAOC_11932</name>
</gene>
<organism evidence="2 3">
    <name type="scientific">Thalassiosira oceanica</name>
    <name type="common">Marine diatom</name>
    <dbReference type="NCBI Taxonomy" id="159749"/>
    <lineage>
        <taxon>Eukaryota</taxon>
        <taxon>Sar</taxon>
        <taxon>Stramenopiles</taxon>
        <taxon>Ochrophyta</taxon>
        <taxon>Bacillariophyta</taxon>
        <taxon>Coscinodiscophyceae</taxon>
        <taxon>Thalassiosirophycidae</taxon>
        <taxon>Thalassiosirales</taxon>
        <taxon>Thalassiosiraceae</taxon>
        <taxon>Thalassiosira</taxon>
    </lineage>
</organism>
<feature type="compositionally biased region" description="Basic and acidic residues" evidence="1">
    <location>
        <begin position="289"/>
        <end position="305"/>
    </location>
</feature>
<name>K0T969_THAOC</name>
<proteinExistence type="predicted"/>
<evidence type="ECO:0000256" key="1">
    <source>
        <dbReference type="SAM" id="MobiDB-lite"/>
    </source>
</evidence>
<feature type="compositionally biased region" description="Basic and acidic residues" evidence="1">
    <location>
        <begin position="788"/>
        <end position="797"/>
    </location>
</feature>
<protein>
    <submittedName>
        <fullName evidence="2">Uncharacterized protein</fullName>
    </submittedName>
</protein>
<evidence type="ECO:0000313" key="2">
    <source>
        <dbReference type="EMBL" id="EJK67082.1"/>
    </source>
</evidence>
<feature type="compositionally biased region" description="Basic residues" evidence="1">
    <location>
        <begin position="618"/>
        <end position="629"/>
    </location>
</feature>
<feature type="region of interest" description="Disordered" evidence="1">
    <location>
        <begin position="277"/>
        <end position="320"/>
    </location>
</feature>
<sequence>MTAKFRSPFPHQAELTGYRRQRLDDQRPQPHGHYRYERDFYRVAASHQGFCGGYWTGEVIDHHDLVRLEPSQLKQNDLGLCLGDQIGVLHEGRWVAGFVGVIGDPFDAWPTMLSAPTVVHEVDGVVREVTPGAPISSDLSSLVPSPSLLEGTDPLVKGGGPYGADIPPRQWKVVSYPPPDAPFIDITVSVADGQGTTGILLDERRLITDPRKWRDNFCCSFEVVRLYQPEWDINLREIDGATVVINRETKEVLRRLSASPSQQDAFLQRMPVQRRYPEESVGRNCGRSGRRDGLYGSRSQREPSRSRWSASRMPSDDSSYVSCRQEAPRFTFSGGMFRGCPVGQNYKPASKSQKPVAELKSASKSETAVPSKPMVELKSAVKSTPDVELKSTVEPAPVIRLQAHRLLRLANRRLAALDAARAVDRSFDRGYADLNRSCAALNAQLDRLESGESVSDADLSQSILVLSTSLSKSQSAVQSMSAAKSETVVKSEPTVVSKPVAKSKPAVVSTPAVTPKPAVKLPCDPPALRLARPPTELLSPVRSQSEVASVSLVAPPPVVELPPRPASAPNRQDAIGFAEGWTSRTSRACRVPSPTSDDLHRSAVADCVKKYVKVQPRPTHRARPRRLRATSHASKKDGDQFHAARQTSLPVGTTARRQFDGRSLDRRDDRCRGKSGRPPTTRPPSATFMASDDEVYFSAEDGQAYRWGALSMDPKLVGSFSHSSLTLVADPLVESAVTPVSVPTTPRVRKPLSITKPPSDTSTTATPVVPAPISADDIGDVPPPPTDLGHHSPEGVGEVEDRVPEGAVGSTVDPSAAASTKAAVDISSRRASTAPAIVSEGARAEQGPIGGAVSPGDAIRRLFHGNLPWK</sequence>
<feature type="region of interest" description="Disordered" evidence="1">
    <location>
        <begin position="615"/>
        <end position="688"/>
    </location>
</feature>
<dbReference type="Proteomes" id="UP000266841">
    <property type="component" value="Unassembled WGS sequence"/>
</dbReference>
<keyword evidence="3" id="KW-1185">Reference proteome</keyword>
<feature type="region of interest" description="Disordered" evidence="1">
    <location>
        <begin position="348"/>
        <end position="371"/>
    </location>
</feature>
<comment type="caution">
    <text evidence="2">The sequence shown here is derived from an EMBL/GenBank/DDBJ whole genome shotgun (WGS) entry which is preliminary data.</text>
</comment>
<dbReference type="eggNOG" id="ENOG502QSXX">
    <property type="taxonomic scope" value="Eukaryota"/>
</dbReference>
<evidence type="ECO:0000313" key="3">
    <source>
        <dbReference type="Proteomes" id="UP000266841"/>
    </source>
</evidence>
<dbReference type="AlphaFoldDB" id="K0T969"/>
<feature type="compositionally biased region" description="Low complexity" evidence="1">
    <location>
        <begin position="755"/>
        <end position="772"/>
    </location>
</feature>
<reference evidence="2 3" key="1">
    <citation type="journal article" date="2012" name="Genome Biol.">
        <title>Genome and low-iron response of an oceanic diatom adapted to chronic iron limitation.</title>
        <authorList>
            <person name="Lommer M."/>
            <person name="Specht M."/>
            <person name="Roy A.S."/>
            <person name="Kraemer L."/>
            <person name="Andreson R."/>
            <person name="Gutowska M.A."/>
            <person name="Wolf J."/>
            <person name="Bergner S.V."/>
            <person name="Schilhabel M.B."/>
            <person name="Klostermeier U.C."/>
            <person name="Beiko R.G."/>
            <person name="Rosenstiel P."/>
            <person name="Hippler M."/>
            <person name="Laroche J."/>
        </authorList>
    </citation>
    <scope>NUCLEOTIDE SEQUENCE [LARGE SCALE GENOMIC DNA]</scope>
    <source>
        <strain evidence="2 3">CCMP1005</strain>
    </source>
</reference>
<dbReference type="EMBL" id="AGNL01013700">
    <property type="protein sequence ID" value="EJK67082.1"/>
    <property type="molecule type" value="Genomic_DNA"/>
</dbReference>
<feature type="region of interest" description="Disordered" evidence="1">
    <location>
        <begin position="748"/>
        <end position="797"/>
    </location>
</feature>